<dbReference type="EMBL" id="JARPOI010000010">
    <property type="protein sequence ID" value="KAJ9170163.1"/>
    <property type="molecule type" value="Genomic_DNA"/>
</dbReference>
<comment type="caution">
    <text evidence="1">The sequence shown here is derived from an EMBL/GenBank/DDBJ whole genome shotgun (WGS) entry which is preliminary data.</text>
</comment>
<keyword evidence="2" id="KW-1185">Reference proteome</keyword>
<proteinExistence type="predicted"/>
<dbReference type="Proteomes" id="UP001174677">
    <property type="component" value="Chromosome 10"/>
</dbReference>
<sequence>MYISGKDKLGYINGDLPQPPEIDPSFCKWRTENAIVKGWLINSMEPSLVWDSIATTYFDGSDSSQVYDLRRRVSRMWQGGGSIEKYYNDLQRVYIFLDGLGDRLDNIKSDVLQLKPFPTIE</sequence>
<evidence type="ECO:0000313" key="2">
    <source>
        <dbReference type="Proteomes" id="UP001174677"/>
    </source>
</evidence>
<reference evidence="1 2" key="1">
    <citation type="journal article" date="2023" name="Plant Biotechnol. J.">
        <title>Chromosome-level wild Hevea brasiliensis genome provides new tools for genomic-assisted breeding and valuable loci to elevate rubber yield.</title>
        <authorList>
            <person name="Cheng H."/>
            <person name="Song X."/>
            <person name="Hu Y."/>
            <person name="Wu T."/>
            <person name="Yang Q."/>
            <person name="An Z."/>
            <person name="Feng S."/>
            <person name="Deng Z."/>
            <person name="Wu W."/>
            <person name="Zeng X."/>
            <person name="Tu M."/>
            <person name="Wang X."/>
            <person name="Huang H."/>
        </authorList>
    </citation>
    <scope>NUCLEOTIDE SEQUENCE [LARGE SCALE GENOMIC DNA]</scope>
    <source>
        <strain evidence="1">MT/VB/25A 57/8</strain>
    </source>
</reference>
<organism evidence="1 2">
    <name type="scientific">Hevea brasiliensis</name>
    <name type="common">Para rubber tree</name>
    <name type="synonym">Siphonia brasiliensis</name>
    <dbReference type="NCBI Taxonomy" id="3981"/>
    <lineage>
        <taxon>Eukaryota</taxon>
        <taxon>Viridiplantae</taxon>
        <taxon>Streptophyta</taxon>
        <taxon>Embryophyta</taxon>
        <taxon>Tracheophyta</taxon>
        <taxon>Spermatophyta</taxon>
        <taxon>Magnoliopsida</taxon>
        <taxon>eudicotyledons</taxon>
        <taxon>Gunneridae</taxon>
        <taxon>Pentapetalae</taxon>
        <taxon>rosids</taxon>
        <taxon>fabids</taxon>
        <taxon>Malpighiales</taxon>
        <taxon>Euphorbiaceae</taxon>
        <taxon>Crotonoideae</taxon>
        <taxon>Micrandreae</taxon>
        <taxon>Hevea</taxon>
    </lineage>
</organism>
<evidence type="ECO:0008006" key="3">
    <source>
        <dbReference type="Google" id="ProtNLM"/>
    </source>
</evidence>
<evidence type="ECO:0000313" key="1">
    <source>
        <dbReference type="EMBL" id="KAJ9170163.1"/>
    </source>
</evidence>
<gene>
    <name evidence="1" type="ORF">P3X46_018291</name>
</gene>
<accession>A0ABQ9LRJ4</accession>
<protein>
    <recommendedName>
        <fullName evidence="3">Retrotransposon gag domain-containing protein</fullName>
    </recommendedName>
</protein>
<dbReference type="PANTHER" id="PTHR37610:SF38">
    <property type="entry name" value="RETROTRANSPOSON COPIA-LIKE N-TERMINAL DOMAIN-CONTAINING PROTEIN"/>
    <property type="match status" value="1"/>
</dbReference>
<dbReference type="PANTHER" id="PTHR37610">
    <property type="entry name" value="CCHC-TYPE DOMAIN-CONTAINING PROTEIN"/>
    <property type="match status" value="1"/>
</dbReference>
<name>A0ABQ9LRJ4_HEVBR</name>